<dbReference type="Proteomes" id="UP001058330">
    <property type="component" value="Plasmid pHl5678-1"/>
</dbReference>
<dbReference type="Pfam" id="PF25213">
    <property type="entry name" value="HVO_A0261_N"/>
    <property type="match status" value="1"/>
</dbReference>
<dbReference type="GeneID" id="74530617"/>
<dbReference type="CDD" id="cd00090">
    <property type="entry name" value="HTH_ARSR"/>
    <property type="match status" value="1"/>
</dbReference>
<dbReference type="EMBL" id="CP078064">
    <property type="protein sequence ID" value="UVE51990.1"/>
    <property type="molecule type" value="Genomic_DNA"/>
</dbReference>
<evidence type="ECO:0000313" key="3">
    <source>
        <dbReference type="EMBL" id="UVE51990.1"/>
    </source>
</evidence>
<feature type="domain" description="HVO-A0261-like N-terminal" evidence="2">
    <location>
        <begin position="15"/>
        <end position="86"/>
    </location>
</feature>
<dbReference type="InterPro" id="IPR057527">
    <property type="entry name" value="HVO_A0261-like_N"/>
</dbReference>
<dbReference type="InterPro" id="IPR011991">
    <property type="entry name" value="ArsR-like_HTH"/>
</dbReference>
<feature type="domain" description="Methanogenesis regulatory protein FilR1 middle" evidence="1">
    <location>
        <begin position="133"/>
        <end position="254"/>
    </location>
</feature>
<sequence>MVPPSKKSQKEKQYDTLQFFTSSPTRYHILAALEQCARNINELEKAVDSHRTTLRRNIRKLVKRGWVDEDTAANQYRITPAGSRLKRLLDLVFDELRKVRQIKSVFSSLPKDIGLTPEEIENNRISVSSQRDPFSALNTLINLIMNSDMIKIYTPSLNPQLLSTLINRESLEELELISTKSAFRTVEQSVINSLKEPEKHRVVTATKPPMYGVCLLSDNASLITYNEKMHMSSIVVSDGTNQLFDWVNQRYDSIKMGSQS</sequence>
<evidence type="ECO:0008006" key="5">
    <source>
        <dbReference type="Google" id="ProtNLM"/>
    </source>
</evidence>
<keyword evidence="3" id="KW-0614">Plasmid</keyword>
<keyword evidence="4" id="KW-1185">Reference proteome</keyword>
<reference evidence="3" key="1">
    <citation type="submission" date="2021-07" db="EMBL/GenBank/DDBJ databases">
        <title>Studies on halocins as antimicrobial molecules from haloarchaea.</title>
        <authorList>
            <person name="Kumar S."/>
            <person name="Khare S.K."/>
        </authorList>
    </citation>
    <scope>NUCLEOTIDE SEQUENCE</scope>
    <source>
        <strain evidence="3">NCIM 5678</strain>
        <plasmid evidence="3">pHl5678-1</plasmid>
    </source>
</reference>
<accession>A0ABY5RK94</accession>
<dbReference type="SUPFAM" id="SSF46785">
    <property type="entry name" value="Winged helix' DNA-binding domain"/>
    <property type="match status" value="1"/>
</dbReference>
<evidence type="ECO:0000313" key="4">
    <source>
        <dbReference type="Proteomes" id="UP001058330"/>
    </source>
</evidence>
<dbReference type="InterPro" id="IPR036388">
    <property type="entry name" value="WH-like_DNA-bd_sf"/>
</dbReference>
<name>A0ABY5RK94_HALLR</name>
<evidence type="ECO:0000259" key="1">
    <source>
        <dbReference type="Pfam" id="PF08350"/>
    </source>
</evidence>
<dbReference type="Gene3D" id="1.10.10.10">
    <property type="entry name" value="Winged helix-like DNA-binding domain superfamily/Winged helix DNA-binding domain"/>
    <property type="match status" value="1"/>
</dbReference>
<dbReference type="Pfam" id="PF08350">
    <property type="entry name" value="FilR1_middle"/>
    <property type="match status" value="1"/>
</dbReference>
<evidence type="ECO:0000259" key="2">
    <source>
        <dbReference type="Pfam" id="PF25213"/>
    </source>
</evidence>
<organism evidence="3 4">
    <name type="scientific">Haloferax larsenii</name>
    <dbReference type="NCBI Taxonomy" id="302484"/>
    <lineage>
        <taxon>Archaea</taxon>
        <taxon>Methanobacteriati</taxon>
        <taxon>Methanobacteriota</taxon>
        <taxon>Stenosarchaea group</taxon>
        <taxon>Halobacteria</taxon>
        <taxon>Halobacteriales</taxon>
        <taxon>Haloferacaceae</taxon>
        <taxon>Haloferax</taxon>
    </lineage>
</organism>
<dbReference type="InterPro" id="IPR036390">
    <property type="entry name" value="WH_DNA-bd_sf"/>
</dbReference>
<dbReference type="InterPro" id="IPR013561">
    <property type="entry name" value="FilR1_middle_dom"/>
</dbReference>
<proteinExistence type="predicted"/>
<dbReference type="RefSeq" id="WP_258303479.1">
    <property type="nucleotide sequence ID" value="NZ_CP078064.1"/>
</dbReference>
<gene>
    <name evidence="3" type="ORF">KU306_16845</name>
</gene>
<geneLocation type="plasmid" evidence="3 4">
    <name>pHl5678-1</name>
</geneLocation>
<protein>
    <recommendedName>
        <fullName evidence="5">Transcriptional regulator</fullName>
    </recommendedName>
</protein>